<name>A0A1L7XSS0_9HELO</name>
<gene>
    <name evidence="1" type="ORF">PAC_17979</name>
</gene>
<protein>
    <recommendedName>
        <fullName evidence="3">Methyltransferase domain-containing protein</fullName>
    </recommendedName>
</protein>
<dbReference type="AlphaFoldDB" id="A0A1L7XSS0"/>
<accession>A0A1L7XSS0</accession>
<evidence type="ECO:0008006" key="3">
    <source>
        <dbReference type="Google" id="ProtNLM"/>
    </source>
</evidence>
<dbReference type="Proteomes" id="UP000184330">
    <property type="component" value="Unassembled WGS sequence"/>
</dbReference>
<keyword evidence="2" id="KW-1185">Reference proteome</keyword>
<dbReference type="Pfam" id="PF13489">
    <property type="entry name" value="Methyltransf_23"/>
    <property type="match status" value="1"/>
</dbReference>
<evidence type="ECO:0000313" key="1">
    <source>
        <dbReference type="EMBL" id="CZR68080.1"/>
    </source>
</evidence>
<organism evidence="1 2">
    <name type="scientific">Phialocephala subalpina</name>
    <dbReference type="NCBI Taxonomy" id="576137"/>
    <lineage>
        <taxon>Eukaryota</taxon>
        <taxon>Fungi</taxon>
        <taxon>Dikarya</taxon>
        <taxon>Ascomycota</taxon>
        <taxon>Pezizomycotina</taxon>
        <taxon>Leotiomycetes</taxon>
        <taxon>Helotiales</taxon>
        <taxon>Mollisiaceae</taxon>
        <taxon>Phialocephala</taxon>
        <taxon>Phialocephala fortinii species complex</taxon>
    </lineage>
</organism>
<dbReference type="SUPFAM" id="SSF53335">
    <property type="entry name" value="S-adenosyl-L-methionine-dependent methyltransferases"/>
    <property type="match status" value="1"/>
</dbReference>
<dbReference type="Gene3D" id="3.40.50.150">
    <property type="entry name" value="Vaccinia Virus protein VP39"/>
    <property type="match status" value="1"/>
</dbReference>
<reference evidence="1 2" key="1">
    <citation type="submission" date="2016-03" db="EMBL/GenBank/DDBJ databases">
        <authorList>
            <person name="Ploux O."/>
        </authorList>
    </citation>
    <scope>NUCLEOTIDE SEQUENCE [LARGE SCALE GENOMIC DNA]</scope>
    <source>
        <strain evidence="1 2">UAMH 11012</strain>
    </source>
</reference>
<dbReference type="CDD" id="cd02440">
    <property type="entry name" value="AdoMet_MTases"/>
    <property type="match status" value="1"/>
</dbReference>
<dbReference type="STRING" id="576137.A0A1L7XSS0"/>
<dbReference type="EMBL" id="FJOG01000050">
    <property type="protein sequence ID" value="CZR68080.1"/>
    <property type="molecule type" value="Genomic_DNA"/>
</dbReference>
<dbReference type="OrthoDB" id="8300214at2759"/>
<evidence type="ECO:0000313" key="2">
    <source>
        <dbReference type="Proteomes" id="UP000184330"/>
    </source>
</evidence>
<dbReference type="InterPro" id="IPR029063">
    <property type="entry name" value="SAM-dependent_MTases_sf"/>
</dbReference>
<proteinExistence type="predicted"/>
<sequence length="292" mass="32208">MATLNPTQLQTKASSLAVHFVETRPDPSTSSPSLISQMRHRLRLATFWDIKPGSRVLEIGCGQGDTTIVLADAVGSPFNLGQAQQHIKTSAVGSRVTFHTPMDPIEYLDSYTGPKYDYVVLSHCIYYFATPLHLPLLVSALTSHTKHLVIAEWSLTPSLLHPIQTYPHVLAALLLTHLESHRSVSSDGNIRTVLSPSQIKAFATQKNLKLEKEAVLEADEGLRDGYWEVRDLLSGERKERELDELFTGEGKEKERVVAGAMFDALRSATDAVGGLEGVRCMSVWSGVFVLEE</sequence>